<dbReference type="EMBL" id="OZ034815">
    <property type="protein sequence ID" value="CAL1370510.1"/>
    <property type="molecule type" value="Genomic_DNA"/>
</dbReference>
<dbReference type="GO" id="GO:0005739">
    <property type="term" value="C:mitochondrion"/>
    <property type="evidence" value="ECO:0007669"/>
    <property type="project" value="TreeGrafter"/>
</dbReference>
<evidence type="ECO:0000313" key="3">
    <source>
        <dbReference type="EMBL" id="CAL1370510.1"/>
    </source>
</evidence>
<evidence type="ECO:0000313" key="4">
    <source>
        <dbReference type="Proteomes" id="UP001497516"/>
    </source>
</evidence>
<evidence type="ECO:0000259" key="2">
    <source>
        <dbReference type="PROSITE" id="PS50263"/>
    </source>
</evidence>
<dbReference type="AlphaFoldDB" id="A0AAV2DAH4"/>
<dbReference type="Proteomes" id="UP001497516">
    <property type="component" value="Chromosome 2"/>
</dbReference>
<dbReference type="Pfam" id="PF00795">
    <property type="entry name" value="CN_hydrolase"/>
    <property type="match status" value="1"/>
</dbReference>
<accession>A0AAV2DAH4</accession>
<organism evidence="3 4">
    <name type="scientific">Linum trigynum</name>
    <dbReference type="NCBI Taxonomy" id="586398"/>
    <lineage>
        <taxon>Eukaryota</taxon>
        <taxon>Viridiplantae</taxon>
        <taxon>Streptophyta</taxon>
        <taxon>Embryophyta</taxon>
        <taxon>Tracheophyta</taxon>
        <taxon>Spermatophyta</taxon>
        <taxon>Magnoliopsida</taxon>
        <taxon>eudicotyledons</taxon>
        <taxon>Gunneridae</taxon>
        <taxon>Pentapetalae</taxon>
        <taxon>rosids</taxon>
        <taxon>fabids</taxon>
        <taxon>Malpighiales</taxon>
        <taxon>Linaceae</taxon>
        <taxon>Linum</taxon>
    </lineage>
</organism>
<dbReference type="InterPro" id="IPR036526">
    <property type="entry name" value="C-N_Hydrolase_sf"/>
</dbReference>
<dbReference type="SUPFAM" id="SSF56317">
    <property type="entry name" value="Carbon-nitrogen hydrolase"/>
    <property type="match status" value="1"/>
</dbReference>
<protein>
    <recommendedName>
        <fullName evidence="2">CN hydrolase domain-containing protein</fullName>
    </recommendedName>
</protein>
<feature type="domain" description="CN hydrolase" evidence="2">
    <location>
        <begin position="91"/>
        <end position="340"/>
    </location>
</feature>
<dbReference type="Gene3D" id="3.60.110.10">
    <property type="entry name" value="Carbon-nitrogen hydrolase"/>
    <property type="match status" value="1"/>
</dbReference>
<dbReference type="PANTHER" id="PTHR23088:SF30">
    <property type="entry name" value="OMEGA-AMIDASE NIT2"/>
    <property type="match status" value="1"/>
</dbReference>
<proteinExistence type="predicted"/>
<dbReference type="PANTHER" id="PTHR23088">
    <property type="entry name" value="NITRILASE-RELATED"/>
    <property type="match status" value="1"/>
</dbReference>
<dbReference type="FunFam" id="3.60.110.10:FF:000013">
    <property type="entry name" value="Omega-amidase chloroplastic"/>
    <property type="match status" value="1"/>
</dbReference>
<reference evidence="3 4" key="1">
    <citation type="submission" date="2024-04" db="EMBL/GenBank/DDBJ databases">
        <authorList>
            <person name="Fracassetti M."/>
        </authorList>
    </citation>
    <scope>NUCLEOTIDE SEQUENCE [LARGE SCALE GENOMIC DNA]</scope>
</reference>
<dbReference type="GO" id="GO:0006541">
    <property type="term" value="P:glutamine metabolic process"/>
    <property type="evidence" value="ECO:0007669"/>
    <property type="project" value="TreeGrafter"/>
</dbReference>
<dbReference type="PROSITE" id="PS50263">
    <property type="entry name" value="CN_HYDROLASE"/>
    <property type="match status" value="1"/>
</dbReference>
<dbReference type="InterPro" id="IPR045254">
    <property type="entry name" value="Nit1/2_C-N_Hydrolase"/>
</dbReference>
<dbReference type="GO" id="GO:0006528">
    <property type="term" value="P:asparagine metabolic process"/>
    <property type="evidence" value="ECO:0007669"/>
    <property type="project" value="TreeGrafter"/>
</dbReference>
<dbReference type="GO" id="GO:0050152">
    <property type="term" value="F:omega-amidase activity"/>
    <property type="evidence" value="ECO:0007669"/>
    <property type="project" value="TreeGrafter"/>
</dbReference>
<dbReference type="InterPro" id="IPR003010">
    <property type="entry name" value="C-N_Hydrolase"/>
</dbReference>
<keyword evidence="4" id="KW-1185">Reference proteome</keyword>
<dbReference type="GO" id="GO:0006107">
    <property type="term" value="P:oxaloacetate metabolic process"/>
    <property type="evidence" value="ECO:0007669"/>
    <property type="project" value="TreeGrafter"/>
</dbReference>
<keyword evidence="1" id="KW-0378">Hydrolase</keyword>
<evidence type="ECO:0000256" key="1">
    <source>
        <dbReference type="ARBA" id="ARBA00022801"/>
    </source>
</evidence>
<sequence length="373" mass="40944">MKSAISTAFNSSKLHRYPFSFSRLSFCHRASAAVHLPEFLQQSDKIDRGSCLNLRRIHTSFTPVMAASSFKPEQARAPPALPLPTPPVTKFNIGLCQLAVTADKQQNIQHARKAIEEAAAKGAKLVVLPEIWNSPYSNASFPVYAEDIDAGGQASPSTAMLSDVARRLNITIVGGSIPERSGDQLYNACCVFDAQGKLLAKHRKIHLFDIDIPGKITFIESETLTAGDTPTIVDTEVGRIGIGICYDIRFQELAMIYAARGAHLICYPGAFNMTTGPLHWELLQRGRAADNQLYVATCSPARDEGAGYVAWGHSTLVGPFGEVLATTEHEEAIIIAEIDYSLIEQRRTFLPLTKQRRGDLYQLVDVERLNSKS</sequence>
<gene>
    <name evidence="3" type="ORF">LTRI10_LOCUS12632</name>
</gene>
<name>A0AAV2DAH4_9ROSI</name>
<dbReference type="CDD" id="cd07572">
    <property type="entry name" value="nit"/>
    <property type="match status" value="1"/>
</dbReference>